<organism evidence="1">
    <name type="scientific">freshwater metagenome</name>
    <dbReference type="NCBI Taxonomy" id="449393"/>
    <lineage>
        <taxon>unclassified sequences</taxon>
        <taxon>metagenomes</taxon>
        <taxon>ecological metagenomes</taxon>
    </lineage>
</organism>
<gene>
    <name evidence="1" type="ORF">UFOPK1711_01477</name>
</gene>
<dbReference type="EMBL" id="CAEZTR010000108">
    <property type="protein sequence ID" value="CAB4585318.1"/>
    <property type="molecule type" value="Genomic_DNA"/>
</dbReference>
<name>A0A6J6FLG6_9ZZZZ</name>
<evidence type="ECO:0000313" key="1">
    <source>
        <dbReference type="EMBL" id="CAB4585318.1"/>
    </source>
</evidence>
<reference evidence="1" key="1">
    <citation type="submission" date="2020-05" db="EMBL/GenBank/DDBJ databases">
        <authorList>
            <person name="Chiriac C."/>
            <person name="Salcher M."/>
            <person name="Ghai R."/>
            <person name="Kavagutti S V."/>
        </authorList>
    </citation>
    <scope>NUCLEOTIDE SEQUENCE</scope>
</reference>
<accession>A0A6J6FLG6</accession>
<dbReference type="AlphaFoldDB" id="A0A6J6FLG6"/>
<sequence>MRNTQLPFDVASLPLFVDEEANDCGAVFGGQLHDAIESASFRFAIFEVGGVEDRTTTQPSKTCFHDLGFGGIENEGNAGLRRKQFCKFIHVVGAISADIVDADIEYVCAFANLVLRHLHTCVEISIEQSFTELLRTVCIRAFADDHERGVLFERHERVDRSCARLMHR</sequence>
<proteinExistence type="predicted"/>
<protein>
    <submittedName>
        <fullName evidence="1">Unannotated protein</fullName>
    </submittedName>
</protein>